<dbReference type="GO" id="GO:0005829">
    <property type="term" value="C:cytosol"/>
    <property type="evidence" value="ECO:0007669"/>
    <property type="project" value="TreeGrafter"/>
</dbReference>
<organism evidence="16 17">
    <name type="scientific">Holospora obtusa F1</name>
    <dbReference type="NCBI Taxonomy" id="1399147"/>
    <lineage>
        <taxon>Bacteria</taxon>
        <taxon>Pseudomonadati</taxon>
        <taxon>Pseudomonadota</taxon>
        <taxon>Alphaproteobacteria</taxon>
        <taxon>Holosporales</taxon>
        <taxon>Holosporaceae</taxon>
        <taxon>Holospora</taxon>
    </lineage>
</organism>
<proteinExistence type="inferred from homology"/>
<feature type="domain" description="UvrD-like helicase ATP-binding" evidence="14">
    <location>
        <begin position="32"/>
        <end position="306"/>
    </location>
</feature>
<dbReference type="OrthoDB" id="9806690at2"/>
<dbReference type="InterPro" id="IPR014017">
    <property type="entry name" value="DNA_helicase_UvrD-like_C"/>
</dbReference>
<dbReference type="GO" id="GO:0033202">
    <property type="term" value="C:DNA helicase complex"/>
    <property type="evidence" value="ECO:0007669"/>
    <property type="project" value="TreeGrafter"/>
</dbReference>
<dbReference type="InterPro" id="IPR014016">
    <property type="entry name" value="UvrD-like_ATP-bd"/>
</dbReference>
<feature type="region of interest" description="Disordered" evidence="13">
    <location>
        <begin position="654"/>
        <end position="673"/>
    </location>
</feature>
<name>W6TU31_HOLOB</name>
<keyword evidence="4 12" id="KW-0347">Helicase</keyword>
<evidence type="ECO:0000256" key="10">
    <source>
        <dbReference type="ARBA" id="ARBA00034923"/>
    </source>
</evidence>
<dbReference type="EMBL" id="AWTR02000053">
    <property type="protein sequence ID" value="ETZ07302.1"/>
    <property type="molecule type" value="Genomic_DNA"/>
</dbReference>
<evidence type="ECO:0000256" key="11">
    <source>
        <dbReference type="ARBA" id="ARBA00048988"/>
    </source>
</evidence>
<evidence type="ECO:0000256" key="3">
    <source>
        <dbReference type="ARBA" id="ARBA00022801"/>
    </source>
</evidence>
<keyword evidence="6" id="KW-0238">DNA-binding</keyword>
<dbReference type="GO" id="GO:0016887">
    <property type="term" value="F:ATP hydrolysis activity"/>
    <property type="evidence" value="ECO:0007669"/>
    <property type="project" value="RHEA"/>
</dbReference>
<feature type="domain" description="UvrD-like helicase C-terminal" evidence="15">
    <location>
        <begin position="307"/>
        <end position="567"/>
    </location>
</feature>
<accession>W6TU31</accession>
<dbReference type="Gene3D" id="1.10.10.160">
    <property type="match status" value="1"/>
</dbReference>
<evidence type="ECO:0000256" key="4">
    <source>
        <dbReference type="ARBA" id="ARBA00022806"/>
    </source>
</evidence>
<dbReference type="Gene3D" id="1.10.486.10">
    <property type="entry name" value="PCRA, domain 4"/>
    <property type="match status" value="1"/>
</dbReference>
<dbReference type="STRING" id="1399147.P618_200510"/>
<dbReference type="InterPro" id="IPR027417">
    <property type="entry name" value="P-loop_NTPase"/>
</dbReference>
<comment type="catalytic activity">
    <reaction evidence="11">
        <text>ATP + H2O = ADP + phosphate + H(+)</text>
        <dbReference type="Rhea" id="RHEA:13065"/>
        <dbReference type="ChEBI" id="CHEBI:15377"/>
        <dbReference type="ChEBI" id="CHEBI:15378"/>
        <dbReference type="ChEBI" id="CHEBI:30616"/>
        <dbReference type="ChEBI" id="CHEBI:43474"/>
        <dbReference type="ChEBI" id="CHEBI:456216"/>
        <dbReference type="EC" id="5.6.2.4"/>
    </reaction>
</comment>
<comment type="similarity">
    <text evidence="1">Belongs to the helicase family. UvrD subfamily.</text>
</comment>
<protein>
    <recommendedName>
        <fullName evidence="9">DNA 3'-5' helicase</fullName>
        <ecNumber evidence="9">5.6.2.4</ecNumber>
    </recommendedName>
    <alternativeName>
        <fullName evidence="10">DNA 3'-5' helicase II</fullName>
    </alternativeName>
</protein>
<comment type="catalytic activity">
    <reaction evidence="8">
        <text>Couples ATP hydrolysis with the unwinding of duplex DNA by translocating in the 3'-5' direction.</text>
        <dbReference type="EC" id="5.6.2.4"/>
    </reaction>
</comment>
<evidence type="ECO:0000313" key="16">
    <source>
        <dbReference type="EMBL" id="ETZ07302.1"/>
    </source>
</evidence>
<sequence>MNKEKFPELELKDSSAKTSESFLESDEFYKNFKTLNSAQKSAVQAEGKVLVSAGAGTGKTRVLTLRYTYLVQKCDVPLPRIMAVTFTNRAAQEMKGRLEHLMSIQTKSLWVGTFHSLALRLLKSSPELMVRKPGFSVLDTKDQGRIMAKLLKAMKAKRQYTCQNVLQQISQWKCQTWLPEHVLSPCDEVILTLYHQYQQELEVSNSVDFDDLLLLSYHMLKNNTTVLSKWQKYFRHILVDEYQDINGLQYAWLKLLAAQTEGLFCVGDEDQSIYGWRGANIENILRFQEDFPGARIIPLEENYRSSPSILSGASQLIGNNRMRHGKTLRTQRKDGEKIEIQGLWDSKEEAAYVVQKIVQSYQKGRPYSSMAILMRTSAQSREFEERFLVENIPYQVVGSINFYERQEIRDMLGYLRWIHNSSDGLAFERVINTPKRGVGPSALGKIYSKAKEKDCSLEEAGRYLCEEEKISSALSILLYQVQQWRLHKGTLEELAARVFQESGYESYLLNQGNEGISRQENIKEFLKALENFQNLEDFLDHVSLLLELRARSSQDSVSILTLHAAKGLEFEETFLVGWEEQLFPHVRCLSERDLEEERRLAYVALTRAKERVHITFAWNRRTMQGQMPASPSRFIQELPACEVNLRLSLEKHTSSLKQKDEKNKKNSFASKESVNVSASKESVNASKNSIHPGVSLFHHIFGWGVVESYHDHVVRLTFKNYGTKSVMDNFLSFTEPH</sequence>
<dbReference type="eggNOG" id="COG0210">
    <property type="taxonomic scope" value="Bacteria"/>
</dbReference>
<feature type="binding site" evidence="12">
    <location>
        <begin position="53"/>
        <end position="60"/>
    </location>
    <ligand>
        <name>ATP</name>
        <dbReference type="ChEBI" id="CHEBI:30616"/>
    </ligand>
</feature>
<dbReference type="Proteomes" id="UP000019112">
    <property type="component" value="Unassembled WGS sequence"/>
</dbReference>
<evidence type="ECO:0000256" key="13">
    <source>
        <dbReference type="SAM" id="MobiDB-lite"/>
    </source>
</evidence>
<dbReference type="Pfam" id="PF13361">
    <property type="entry name" value="UvrD_C"/>
    <property type="match status" value="1"/>
</dbReference>
<keyword evidence="17" id="KW-1185">Reference proteome</keyword>
<evidence type="ECO:0000313" key="17">
    <source>
        <dbReference type="Proteomes" id="UP000019112"/>
    </source>
</evidence>
<dbReference type="GO" id="GO:0005524">
    <property type="term" value="F:ATP binding"/>
    <property type="evidence" value="ECO:0007669"/>
    <property type="project" value="UniProtKB-UniRule"/>
</dbReference>
<dbReference type="EC" id="5.6.2.4" evidence="9"/>
<feature type="compositionally biased region" description="Basic and acidic residues" evidence="13">
    <location>
        <begin position="654"/>
        <end position="664"/>
    </location>
</feature>
<gene>
    <name evidence="16" type="ORF">P618_200510</name>
</gene>
<dbReference type="InterPro" id="IPR013986">
    <property type="entry name" value="DExx_box_DNA_helicase_dom_sf"/>
</dbReference>
<dbReference type="CDD" id="cd17932">
    <property type="entry name" value="DEXQc_UvrD"/>
    <property type="match status" value="1"/>
</dbReference>
<dbReference type="PROSITE" id="PS51217">
    <property type="entry name" value="UVRD_HELICASE_CTER"/>
    <property type="match status" value="1"/>
</dbReference>
<dbReference type="PANTHER" id="PTHR11070">
    <property type="entry name" value="UVRD / RECB / PCRA DNA HELICASE FAMILY MEMBER"/>
    <property type="match status" value="1"/>
</dbReference>
<evidence type="ECO:0000256" key="8">
    <source>
        <dbReference type="ARBA" id="ARBA00034617"/>
    </source>
</evidence>
<keyword evidence="2 12" id="KW-0547">Nucleotide-binding</keyword>
<evidence type="ECO:0000259" key="14">
    <source>
        <dbReference type="PROSITE" id="PS51198"/>
    </source>
</evidence>
<keyword evidence="7" id="KW-0413">Isomerase</keyword>
<evidence type="ECO:0000256" key="6">
    <source>
        <dbReference type="ARBA" id="ARBA00023125"/>
    </source>
</evidence>
<keyword evidence="5 12" id="KW-0067">ATP-binding</keyword>
<evidence type="ECO:0000256" key="12">
    <source>
        <dbReference type="PROSITE-ProRule" id="PRU00560"/>
    </source>
</evidence>
<evidence type="ECO:0000256" key="9">
    <source>
        <dbReference type="ARBA" id="ARBA00034808"/>
    </source>
</evidence>
<evidence type="ECO:0000256" key="5">
    <source>
        <dbReference type="ARBA" id="ARBA00022840"/>
    </source>
</evidence>
<dbReference type="Pfam" id="PF00580">
    <property type="entry name" value="UvrD-helicase"/>
    <property type="match status" value="1"/>
</dbReference>
<dbReference type="RefSeq" id="WP_021826914.1">
    <property type="nucleotide sequence ID" value="NZ_AWTR02000053.1"/>
</dbReference>
<comment type="caution">
    <text evidence="16">The sequence shown here is derived from an EMBL/GenBank/DDBJ whole genome shotgun (WGS) entry which is preliminary data.</text>
</comment>
<evidence type="ECO:0000256" key="1">
    <source>
        <dbReference type="ARBA" id="ARBA00009922"/>
    </source>
</evidence>
<dbReference type="PROSITE" id="PS51198">
    <property type="entry name" value="UVRD_HELICASE_ATP_BIND"/>
    <property type="match status" value="1"/>
</dbReference>
<evidence type="ECO:0000256" key="2">
    <source>
        <dbReference type="ARBA" id="ARBA00022741"/>
    </source>
</evidence>
<evidence type="ECO:0000259" key="15">
    <source>
        <dbReference type="PROSITE" id="PS51217"/>
    </source>
</evidence>
<dbReference type="GO" id="GO:0043138">
    <property type="term" value="F:3'-5' DNA helicase activity"/>
    <property type="evidence" value="ECO:0007669"/>
    <property type="project" value="UniProtKB-EC"/>
</dbReference>
<reference evidence="16 17" key="1">
    <citation type="journal article" date="2014" name="FEMS Microbiol. Lett.">
        <title>Draft genome sequences of three Holospora species (Holospora obtusa, Holospora undulata, and Holospora elegans), endonuclear symbiotic bacteria of the ciliate Paramecium caudatum.</title>
        <authorList>
            <person name="Dohra H."/>
            <person name="Tanaka K."/>
            <person name="Suzuki T."/>
            <person name="Fujishima M."/>
            <person name="Suzuki H."/>
        </authorList>
    </citation>
    <scope>NUCLEOTIDE SEQUENCE [LARGE SCALE GENOMIC DNA]</scope>
    <source>
        <strain evidence="16 17">F1</strain>
    </source>
</reference>
<dbReference type="InterPro" id="IPR000212">
    <property type="entry name" value="DNA_helicase_UvrD/REP"/>
</dbReference>
<dbReference type="SUPFAM" id="SSF52540">
    <property type="entry name" value="P-loop containing nucleoside triphosphate hydrolases"/>
    <property type="match status" value="1"/>
</dbReference>
<dbReference type="AlphaFoldDB" id="W6TU31"/>
<evidence type="ECO:0000256" key="7">
    <source>
        <dbReference type="ARBA" id="ARBA00023235"/>
    </source>
</evidence>
<dbReference type="GO" id="GO:0003677">
    <property type="term" value="F:DNA binding"/>
    <property type="evidence" value="ECO:0007669"/>
    <property type="project" value="UniProtKB-KW"/>
</dbReference>
<dbReference type="GO" id="GO:0000725">
    <property type="term" value="P:recombinational repair"/>
    <property type="evidence" value="ECO:0007669"/>
    <property type="project" value="TreeGrafter"/>
</dbReference>
<keyword evidence="3 12" id="KW-0378">Hydrolase</keyword>
<dbReference type="Gene3D" id="3.40.50.300">
    <property type="entry name" value="P-loop containing nucleotide triphosphate hydrolases"/>
    <property type="match status" value="2"/>
</dbReference>
<dbReference type="PANTHER" id="PTHR11070:SF2">
    <property type="entry name" value="ATP-DEPENDENT DNA HELICASE SRS2"/>
    <property type="match status" value="1"/>
</dbReference>